<feature type="domain" description="Peptidase M14" evidence="10">
    <location>
        <begin position="45"/>
        <end position="391"/>
    </location>
</feature>
<dbReference type="PANTHER" id="PTHR11532:SF73">
    <property type="entry name" value="CARBOXYPEPTIDASE D"/>
    <property type="match status" value="1"/>
</dbReference>
<dbReference type="InterPro" id="IPR000834">
    <property type="entry name" value="Peptidase_M14"/>
</dbReference>
<keyword evidence="3" id="KW-0645">Protease</keyword>
<reference evidence="11 12" key="1">
    <citation type="journal article" date="2018" name="J. Allergy Clin. Immunol.">
        <title>High-quality assembly of Dermatophagoides pteronyssinus genome and transcriptome reveals a wide range of novel allergens.</title>
        <authorList>
            <person name="Liu X.Y."/>
            <person name="Yang K.Y."/>
            <person name="Wang M.Q."/>
            <person name="Kwok J.S."/>
            <person name="Zeng X."/>
            <person name="Yang Z."/>
            <person name="Xiao X.J."/>
            <person name="Lau C.P."/>
            <person name="Li Y."/>
            <person name="Huang Z.M."/>
            <person name="Ba J.G."/>
            <person name="Yim A.K."/>
            <person name="Ouyang C.Y."/>
            <person name="Ngai S.M."/>
            <person name="Chan T.F."/>
            <person name="Leung E.L."/>
            <person name="Liu L."/>
            <person name="Liu Z.G."/>
            <person name="Tsui S.K."/>
        </authorList>
    </citation>
    <scope>NUCLEOTIDE SEQUENCE [LARGE SCALE GENOMIC DNA]</scope>
    <source>
        <strain evidence="11">Derp</strain>
    </source>
</reference>
<evidence type="ECO:0000256" key="6">
    <source>
        <dbReference type="ARBA" id="ARBA00022833"/>
    </source>
</evidence>
<feature type="transmembrane region" description="Helical" evidence="9">
    <location>
        <begin position="7"/>
        <end position="24"/>
    </location>
</feature>
<dbReference type="CDD" id="cd03858">
    <property type="entry name" value="M14_CP_N-E_like"/>
    <property type="match status" value="1"/>
</dbReference>
<dbReference type="InterPro" id="IPR057247">
    <property type="entry name" value="CARBOXYPEPT_ZN_2"/>
</dbReference>
<keyword evidence="9" id="KW-0472">Membrane</keyword>
<dbReference type="SMART" id="SM00631">
    <property type="entry name" value="Zn_pept"/>
    <property type="match status" value="2"/>
</dbReference>
<reference evidence="11 12" key="2">
    <citation type="journal article" date="2022" name="Mol. Biol. Evol.">
        <title>Comparative Genomics Reveals Insights into the Divergent Evolution of Astigmatic Mites and Household Pest Adaptations.</title>
        <authorList>
            <person name="Xiong Q."/>
            <person name="Wan A.T."/>
            <person name="Liu X."/>
            <person name="Fung C.S."/>
            <person name="Xiao X."/>
            <person name="Malainual N."/>
            <person name="Hou J."/>
            <person name="Wang L."/>
            <person name="Wang M."/>
            <person name="Yang K.Y."/>
            <person name="Cui Y."/>
            <person name="Leung E.L."/>
            <person name="Nong W."/>
            <person name="Shin S.K."/>
            <person name="Au S.W."/>
            <person name="Jeong K.Y."/>
            <person name="Chew F.T."/>
            <person name="Hui J.H."/>
            <person name="Leung T.F."/>
            <person name="Tungtrongchitr A."/>
            <person name="Zhong N."/>
            <person name="Liu Z."/>
            <person name="Tsui S.K."/>
        </authorList>
    </citation>
    <scope>NUCLEOTIDE SEQUENCE [LARGE SCALE GENOMIC DNA]</scope>
    <source>
        <strain evidence="11">Derp</strain>
    </source>
</reference>
<accession>A0ABQ8JT11</accession>
<dbReference type="PROSITE" id="PS00133">
    <property type="entry name" value="CARBOXYPEPT_ZN_2"/>
    <property type="match status" value="2"/>
</dbReference>
<evidence type="ECO:0000256" key="8">
    <source>
        <dbReference type="PROSITE-ProRule" id="PRU01379"/>
    </source>
</evidence>
<dbReference type="EMBL" id="NJHN03000018">
    <property type="protein sequence ID" value="KAH9425441.1"/>
    <property type="molecule type" value="Genomic_DNA"/>
</dbReference>
<keyword evidence="9" id="KW-0812">Transmembrane</keyword>
<keyword evidence="4" id="KW-0479">Metal-binding</keyword>
<evidence type="ECO:0000256" key="2">
    <source>
        <dbReference type="ARBA" id="ARBA00005988"/>
    </source>
</evidence>
<gene>
    <name evidence="11" type="ORF">DERP_006049</name>
</gene>
<comment type="caution">
    <text evidence="11">The sequence shown here is derived from an EMBL/GenBank/DDBJ whole genome shotgun (WGS) entry which is preliminary data.</text>
</comment>
<dbReference type="PRINTS" id="PR00765">
    <property type="entry name" value="CRBOXYPTASEA"/>
</dbReference>
<keyword evidence="12" id="KW-1185">Reference proteome</keyword>
<evidence type="ECO:0000256" key="1">
    <source>
        <dbReference type="ARBA" id="ARBA00001947"/>
    </source>
</evidence>
<keyword evidence="7" id="KW-0325">Glycoprotein</keyword>
<comment type="cofactor">
    <cofactor evidence="1">
        <name>Zn(2+)</name>
        <dbReference type="ChEBI" id="CHEBI:29105"/>
    </cofactor>
</comment>
<dbReference type="InterPro" id="IPR008969">
    <property type="entry name" value="CarboxyPept-like_regulatory"/>
</dbReference>
<dbReference type="SUPFAM" id="SSF49464">
    <property type="entry name" value="Carboxypeptidase regulatory domain-like"/>
    <property type="match status" value="2"/>
</dbReference>
<evidence type="ECO:0000313" key="11">
    <source>
        <dbReference type="EMBL" id="KAH9425441.1"/>
    </source>
</evidence>
<dbReference type="Pfam" id="PF13620">
    <property type="entry name" value="CarboxypepD_reg"/>
    <property type="match status" value="1"/>
</dbReference>
<dbReference type="SUPFAM" id="SSF53187">
    <property type="entry name" value="Zn-dependent exopeptidases"/>
    <property type="match status" value="2"/>
</dbReference>
<dbReference type="PANTHER" id="PTHR11532">
    <property type="entry name" value="PROTEASE M14 CARBOXYPEPTIDASE"/>
    <property type="match status" value="1"/>
</dbReference>
<keyword evidence="6" id="KW-0862">Zinc</keyword>
<comment type="similarity">
    <text evidence="2 8">Belongs to the peptidase M14 family.</text>
</comment>
<feature type="active site" description="Proton donor/acceptor" evidence="8">
    <location>
        <position position="779"/>
    </location>
</feature>
<dbReference type="CDD" id="cd11308">
    <property type="entry name" value="Peptidase_M14NE-CP-C_like"/>
    <property type="match status" value="2"/>
</dbReference>
<evidence type="ECO:0000256" key="9">
    <source>
        <dbReference type="SAM" id="Phobius"/>
    </source>
</evidence>
<dbReference type="Proteomes" id="UP000887458">
    <property type="component" value="Unassembled WGS sequence"/>
</dbReference>
<dbReference type="Gene3D" id="3.40.630.10">
    <property type="entry name" value="Zn peptidases"/>
    <property type="match status" value="2"/>
</dbReference>
<evidence type="ECO:0000256" key="3">
    <source>
        <dbReference type="ARBA" id="ARBA00022645"/>
    </source>
</evidence>
<evidence type="ECO:0000256" key="4">
    <source>
        <dbReference type="ARBA" id="ARBA00022723"/>
    </source>
</evidence>
<sequence>MLSIKFYHFSSILVIVILLSFYGYNCIDSKHENKTKTTTTLTWKTNLNYQKTFQFMQNLENNYPNLIQLISLGRSVQNNDIWLLRISTEQQSKSGKQPKIKNHENLFKYYDQSRTILRPTIKLLSTIHGNEPLGKQLLLSLAEYLVIGYEHHQDKRIRQILNTINIEIVPIINPDGFSIAIEGDCSGIRSPGHRWNGRENANNIDLDQNFFINLNDDDNGLQFKHQQQQQIQPETLAIMTWIISNPSFILSANIHSGLNVLAYPYYFKNQTTLDDKIFQKISKNYINSLQNSTEFLTSDSCIQSKHFRNGYTNGYEINPIDYQQNDDPEQQQPGQLGQQQPQYTMSEFNYINTNCLEIDLYLSCCKYPNSSQLETEWLNNRESLLKFIETAHWGIKGLILDESTQQPIKSAIISIDNINGHNITSSLNGEYWRILLPGIYQITVSAFGYQTKTSKIIVNNLNPTSATILNFTLQRNNQTKSSSSSIEIEDFQFNKTELLPDFHTETKFIHHNYIEMEKLLKEFHQNYSHITRLYSIGRTVEKRKLYVLEISDNPGQHEIGEPEFKYIANMHGNEVVGREMILLFAKLLLENYGHHNYIDWLINNTRIHLMPSMNPDGYEQSNLGDCDSLIGRNNANNVDLNRNFPDQYRLYKENRRQELETLAVMNWLRQYPFVLSANLHGGALVANYPFDGNNYTNNGYHDGYNGTPDDQLFRYLALIYSKNHPNMHKGHCFKKCVDNELTNEYYPNGIINGADWYVLYGGMQDWNYLHTNCFEITIELGCQKYPPANELKRLWQENRRPMLIFIQQIHHGIKGVISDSKTNQSIIDAEIHINSSTHIVKSVQPYGDYWRLLLPGTYQITVRKSGYQSKSHTITLMNNTNDNDHLVMKTAMIINFSLEPLSYYHQQQTTDSFVIITVILLLIFSIIFFTFCMSIVWCPTIILRLMNRTRLFNLCFDCDPRKLFTITTTSSSSNNNHNNHHYNNKTNTFYYSKLNNIQDLTDDTDDDDDDEIIMMNR</sequence>
<keyword evidence="3" id="KW-0121">Carboxypeptidase</keyword>
<keyword evidence="5" id="KW-0378">Hydrolase</keyword>
<feature type="domain" description="Peptidase M14" evidence="10">
    <location>
        <begin position="509"/>
        <end position="809"/>
    </location>
</feature>
<evidence type="ECO:0000259" key="10">
    <source>
        <dbReference type="PROSITE" id="PS52035"/>
    </source>
</evidence>
<dbReference type="Gene3D" id="2.60.40.1120">
    <property type="entry name" value="Carboxypeptidase-like, regulatory domain"/>
    <property type="match status" value="2"/>
</dbReference>
<keyword evidence="9" id="KW-1133">Transmembrane helix</keyword>
<dbReference type="PROSITE" id="PS00132">
    <property type="entry name" value="CARBOXYPEPT_ZN_1"/>
    <property type="match status" value="2"/>
</dbReference>
<comment type="caution">
    <text evidence="8">Lacks conserved residue(s) required for the propagation of feature annotation.</text>
</comment>
<evidence type="ECO:0000256" key="5">
    <source>
        <dbReference type="ARBA" id="ARBA00022801"/>
    </source>
</evidence>
<dbReference type="PROSITE" id="PS52035">
    <property type="entry name" value="PEPTIDASE_M14"/>
    <property type="match status" value="2"/>
</dbReference>
<name>A0ABQ8JT11_DERPT</name>
<dbReference type="InterPro" id="IPR057246">
    <property type="entry name" value="CARBOXYPEPT_ZN_1"/>
</dbReference>
<dbReference type="Pfam" id="PF00246">
    <property type="entry name" value="Peptidase_M14"/>
    <property type="match status" value="2"/>
</dbReference>
<evidence type="ECO:0000313" key="12">
    <source>
        <dbReference type="Proteomes" id="UP000887458"/>
    </source>
</evidence>
<organism evidence="11 12">
    <name type="scientific">Dermatophagoides pteronyssinus</name>
    <name type="common">European house dust mite</name>
    <dbReference type="NCBI Taxonomy" id="6956"/>
    <lineage>
        <taxon>Eukaryota</taxon>
        <taxon>Metazoa</taxon>
        <taxon>Ecdysozoa</taxon>
        <taxon>Arthropoda</taxon>
        <taxon>Chelicerata</taxon>
        <taxon>Arachnida</taxon>
        <taxon>Acari</taxon>
        <taxon>Acariformes</taxon>
        <taxon>Sarcoptiformes</taxon>
        <taxon>Astigmata</taxon>
        <taxon>Psoroptidia</taxon>
        <taxon>Analgoidea</taxon>
        <taxon>Pyroglyphidae</taxon>
        <taxon>Dermatophagoidinae</taxon>
        <taxon>Dermatophagoides</taxon>
    </lineage>
</organism>
<dbReference type="InterPro" id="IPR050753">
    <property type="entry name" value="Peptidase_M14_domain"/>
</dbReference>
<protein>
    <recommendedName>
        <fullName evidence="10">Peptidase M14 domain-containing protein</fullName>
    </recommendedName>
</protein>
<evidence type="ECO:0000256" key="7">
    <source>
        <dbReference type="ARBA" id="ARBA00023180"/>
    </source>
</evidence>
<feature type="transmembrane region" description="Helical" evidence="9">
    <location>
        <begin position="913"/>
        <end position="943"/>
    </location>
</feature>
<proteinExistence type="inferred from homology"/>